<dbReference type="PANTHER" id="PTHR30619:SF1">
    <property type="entry name" value="RECOMBINATION PROTEIN 2"/>
    <property type="match status" value="1"/>
</dbReference>
<dbReference type="CDD" id="cd07731">
    <property type="entry name" value="ComA-like_MBL-fold"/>
    <property type="match status" value="1"/>
</dbReference>
<reference evidence="8 9" key="1">
    <citation type="submission" date="2020-08" db="EMBL/GenBank/DDBJ databases">
        <title>A Genomic Blueprint of the Chicken Gut Microbiome.</title>
        <authorList>
            <person name="Gilroy R."/>
            <person name="Ravi A."/>
            <person name="Getino M."/>
            <person name="Pursley I."/>
            <person name="Horton D.L."/>
            <person name="Alikhan N.-F."/>
            <person name="Baker D."/>
            <person name="Gharbi K."/>
            <person name="Hall N."/>
            <person name="Watson M."/>
            <person name="Adriaenssens E.M."/>
            <person name="Foster-Nyarko E."/>
            <person name="Jarju S."/>
            <person name="Secka A."/>
            <person name="Antonio M."/>
            <person name="Oren A."/>
            <person name="Chaudhuri R."/>
            <person name="La Ragione R.M."/>
            <person name="Hildebrand F."/>
            <person name="Pallen M.J."/>
        </authorList>
    </citation>
    <scope>NUCLEOTIDE SEQUENCE [LARGE SCALE GENOMIC DNA]</scope>
    <source>
        <strain evidence="8 9">Sa2CVA6</strain>
    </source>
</reference>
<dbReference type="PANTHER" id="PTHR30619">
    <property type="entry name" value="DNA INTERNALIZATION/COMPETENCE PROTEIN COMEC/REC2"/>
    <property type="match status" value="1"/>
</dbReference>
<protein>
    <submittedName>
        <fullName evidence="8">DNA internalization-related competence protein ComEC/Rec2</fullName>
    </submittedName>
</protein>
<dbReference type="Pfam" id="PF00753">
    <property type="entry name" value="Lactamase_B"/>
    <property type="match status" value="1"/>
</dbReference>
<evidence type="ECO:0000256" key="1">
    <source>
        <dbReference type="ARBA" id="ARBA00004651"/>
    </source>
</evidence>
<comment type="caution">
    <text evidence="8">The sequence shown here is derived from an EMBL/GenBank/DDBJ whole genome shotgun (WGS) entry which is preliminary data.</text>
</comment>
<feature type="transmembrane region" description="Helical" evidence="6">
    <location>
        <begin position="72"/>
        <end position="89"/>
    </location>
</feature>
<organism evidence="8 9">
    <name type="scientific">Comamonas avium</name>
    <dbReference type="NCBI Taxonomy" id="2762231"/>
    <lineage>
        <taxon>Bacteria</taxon>
        <taxon>Pseudomonadati</taxon>
        <taxon>Pseudomonadota</taxon>
        <taxon>Betaproteobacteria</taxon>
        <taxon>Burkholderiales</taxon>
        <taxon>Comamonadaceae</taxon>
        <taxon>Comamonas</taxon>
    </lineage>
</organism>
<feature type="transmembrane region" description="Helical" evidence="6">
    <location>
        <begin position="33"/>
        <end position="51"/>
    </location>
</feature>
<dbReference type="NCBIfam" id="TIGR00360">
    <property type="entry name" value="ComEC_N-term"/>
    <property type="match status" value="1"/>
</dbReference>
<dbReference type="InterPro" id="IPR052159">
    <property type="entry name" value="Competence_DNA_uptake"/>
</dbReference>
<keyword evidence="2" id="KW-1003">Cell membrane</keyword>
<evidence type="ECO:0000313" key="8">
    <source>
        <dbReference type="EMBL" id="MBD7961239.1"/>
    </source>
</evidence>
<evidence type="ECO:0000259" key="7">
    <source>
        <dbReference type="SMART" id="SM00849"/>
    </source>
</evidence>
<evidence type="ECO:0000313" key="9">
    <source>
        <dbReference type="Proteomes" id="UP000634919"/>
    </source>
</evidence>
<comment type="subcellular location">
    <subcellularLocation>
        <location evidence="1">Cell membrane</location>
        <topology evidence="1">Multi-pass membrane protein</topology>
    </subcellularLocation>
</comment>
<dbReference type="EMBL" id="JACSQK010000005">
    <property type="protein sequence ID" value="MBD7961239.1"/>
    <property type="molecule type" value="Genomic_DNA"/>
</dbReference>
<proteinExistence type="predicted"/>
<keyword evidence="4 6" id="KW-1133">Transmembrane helix</keyword>
<dbReference type="Proteomes" id="UP000634919">
    <property type="component" value="Unassembled WGS sequence"/>
</dbReference>
<dbReference type="Gene3D" id="3.60.15.10">
    <property type="entry name" value="Ribonuclease Z/Hydroxyacylglutathione hydrolase-like"/>
    <property type="match status" value="1"/>
</dbReference>
<dbReference type="InterPro" id="IPR036866">
    <property type="entry name" value="RibonucZ/Hydroxyglut_hydro"/>
</dbReference>
<name>A0ABR8SCM4_9BURK</name>
<evidence type="ECO:0000256" key="4">
    <source>
        <dbReference type="ARBA" id="ARBA00022989"/>
    </source>
</evidence>
<keyword evidence="3 6" id="KW-0812">Transmembrane</keyword>
<dbReference type="NCBIfam" id="TIGR00361">
    <property type="entry name" value="ComEC_Rec2"/>
    <property type="match status" value="1"/>
</dbReference>
<keyword evidence="5 6" id="KW-0472">Membrane</keyword>
<accession>A0ABR8SCM4</accession>
<evidence type="ECO:0000256" key="5">
    <source>
        <dbReference type="ARBA" id="ARBA00023136"/>
    </source>
</evidence>
<dbReference type="SUPFAM" id="SSF56281">
    <property type="entry name" value="Metallo-hydrolase/oxidoreductase"/>
    <property type="match status" value="1"/>
</dbReference>
<dbReference type="InterPro" id="IPR035681">
    <property type="entry name" value="ComA-like_MBL"/>
</dbReference>
<evidence type="ECO:0000256" key="6">
    <source>
        <dbReference type="SAM" id="Phobius"/>
    </source>
</evidence>
<dbReference type="Pfam" id="PF03772">
    <property type="entry name" value="Competence"/>
    <property type="match status" value="1"/>
</dbReference>
<feature type="domain" description="Metallo-beta-lactamase" evidence="7">
    <location>
        <begin position="272"/>
        <end position="454"/>
    </location>
</feature>
<dbReference type="InterPro" id="IPR001279">
    <property type="entry name" value="Metallo-B-lactamas"/>
</dbReference>
<dbReference type="SMART" id="SM00849">
    <property type="entry name" value="Lactamase_B"/>
    <property type="match status" value="1"/>
</dbReference>
<feature type="transmembrane region" description="Helical" evidence="6">
    <location>
        <begin position="218"/>
        <end position="237"/>
    </location>
</feature>
<dbReference type="InterPro" id="IPR004797">
    <property type="entry name" value="Competence_ComEC/Rec2"/>
</dbReference>
<sequence length="512" mass="56012">MTMFAWLAMAVVNLLWRRSPRLCLQCPAPVAAAWAGLALAAAYAVFSGWGIPAQRTIGMLCVVVVLRSLGRSWPWPYVWLGVLTAVVLVDPWSLLQAGFWLSFVAVGVLFATQPQDRNVPDRRWRHAGMRLLREQAVVGLALSPLTLLLFGQISVVAMIANLWAIPWVTLVVTPLSMLGAFWPPLWTAAAHSVTAMVWLLEQMVTWPVAVLYFAQPAWWAGLAGLLGCLWLVMPWGWRWRALGLPLIVPMLWWQSAVPPWGHFDLLALDVGQGSAVLLRTQQHSLLFDAGPQWSAQSDAGERIVVPGLRALGVVPTAMMVSHKDRDHAGGAASVQQAFVRMQWMGSGGVPCQAGQSWTWDGVRFVVLFPFEGSSPGKTTKSNATSCVLQVQSHAGSRALLTGDIEAAQERALLRAGADVQSDVLLVPHHGSKTSSSANFLNQVQPKVAIVQSGYRNRFGHPVAAVVRRYQERNVNLVSTPSCGAAHWRSWSPESVLCERAITARYWSPAAPE</sequence>
<evidence type="ECO:0000256" key="3">
    <source>
        <dbReference type="ARBA" id="ARBA00022692"/>
    </source>
</evidence>
<keyword evidence="9" id="KW-1185">Reference proteome</keyword>
<evidence type="ECO:0000256" key="2">
    <source>
        <dbReference type="ARBA" id="ARBA00022475"/>
    </source>
</evidence>
<dbReference type="InterPro" id="IPR004477">
    <property type="entry name" value="ComEC_N"/>
</dbReference>
<gene>
    <name evidence="8" type="ORF">H9646_12150</name>
</gene>